<dbReference type="GO" id="GO:0030145">
    <property type="term" value="F:manganese ion binding"/>
    <property type="evidence" value="ECO:0007669"/>
    <property type="project" value="TreeGrafter"/>
</dbReference>
<feature type="domain" description="Calcineurin-like phosphoesterase" evidence="1">
    <location>
        <begin position="41"/>
        <end position="261"/>
    </location>
</feature>
<dbReference type="GO" id="GO:0047631">
    <property type="term" value="F:ADP-ribose diphosphatase activity"/>
    <property type="evidence" value="ECO:0007669"/>
    <property type="project" value="TreeGrafter"/>
</dbReference>
<dbReference type="PANTHER" id="PTHR16509:SF1">
    <property type="entry name" value="MANGANESE-DEPENDENT ADP-RIBOSE_CDP-ALCOHOL DIPHOSPHATASE"/>
    <property type="match status" value="1"/>
</dbReference>
<dbReference type="RefSeq" id="WP_062743981.1">
    <property type="nucleotide sequence ID" value="NZ_CP022725.1"/>
</dbReference>
<dbReference type="OrthoDB" id="9791866at2"/>
<evidence type="ECO:0000259" key="1">
    <source>
        <dbReference type="Pfam" id="PF00149"/>
    </source>
</evidence>
<dbReference type="KEGG" id="epe:CI789_19165"/>
<dbReference type="SUPFAM" id="SSF56300">
    <property type="entry name" value="Metallo-dependent phosphatases"/>
    <property type="match status" value="1"/>
</dbReference>
<comment type="caution">
    <text evidence="2">The sequence shown here is derived from an EMBL/GenBank/DDBJ whole genome shotgun (WGS) entry which is preliminary data.</text>
</comment>
<dbReference type="InterPro" id="IPR004843">
    <property type="entry name" value="Calcineurin-like_PHP"/>
</dbReference>
<dbReference type="GO" id="GO:0008663">
    <property type="term" value="F:2',3'-cyclic-nucleotide 2'-phosphodiesterase activity"/>
    <property type="evidence" value="ECO:0007669"/>
    <property type="project" value="TreeGrafter"/>
</dbReference>
<reference evidence="2 3" key="1">
    <citation type="journal article" date="2019" name="Sci. Rep.">
        <title>Differences in resource use lead to coexistence of seed-transmitted microbial populations.</title>
        <authorList>
            <person name="Torres-Cortes G."/>
            <person name="Garcia B.J."/>
            <person name="Compant S."/>
            <person name="Rezki S."/>
            <person name="Jones P."/>
            <person name="Preveaux A."/>
            <person name="Briand M."/>
            <person name="Roulet A."/>
            <person name="Bouchez O."/>
            <person name="Jacobson D."/>
            <person name="Barret M."/>
        </authorList>
    </citation>
    <scope>NUCLEOTIDE SEQUENCE [LARGE SCALE GENOMIC DNA]</scope>
    <source>
        <strain evidence="2 3">CFBP13511</strain>
    </source>
</reference>
<dbReference type="InterPro" id="IPR029052">
    <property type="entry name" value="Metallo-depent_PP-like"/>
</dbReference>
<dbReference type="Gene3D" id="3.60.21.10">
    <property type="match status" value="1"/>
</dbReference>
<gene>
    <name evidence="2" type="ORF">EpCFBP13511_06615</name>
</gene>
<dbReference type="EMBL" id="QGAC01000005">
    <property type="protein sequence ID" value="TKJ92473.1"/>
    <property type="molecule type" value="Genomic_DNA"/>
</dbReference>
<dbReference type="GO" id="GO:0047734">
    <property type="term" value="F:CDP-glycerol diphosphatase activity"/>
    <property type="evidence" value="ECO:0007669"/>
    <property type="project" value="TreeGrafter"/>
</dbReference>
<name>A0A354AJA5_9GAMM</name>
<sequence length="326" mass="36287">MSIDTLPHPLSDLQRQALGAAAVMYQPPRMRATHPADRTLRFGLMADPQYADVDADVPKNLYYRHALHKLPKAIAALNRQPLDFVVTLGDMVDRHWPSYQALLPLYETLHHPHAMVIGNHDAQVISDRLTSAHTPPAGLPKSYYQFRLAGYRFIIFDGNDISLYCNQGNGDDRQQAKAMLADLIARQQPQGQLWNGAVGGAQFAWIEEQLKQARLLGETVVVFGHYPLAPHTGHILWNGGELADLLCRYQVRACFTGHDHRGGYVRRENTDFIIMKGMLDGAEDVPFAVVELLDGVLTVRGYGSEISRILTADIHESDAFSSSPAD</sequence>
<dbReference type="PANTHER" id="PTHR16509">
    <property type="match status" value="1"/>
</dbReference>
<dbReference type="STRING" id="1219360.GCA_001571305_01519"/>
<evidence type="ECO:0000313" key="2">
    <source>
        <dbReference type="EMBL" id="TKJ92473.1"/>
    </source>
</evidence>
<evidence type="ECO:0000313" key="3">
    <source>
        <dbReference type="Proteomes" id="UP000306393"/>
    </source>
</evidence>
<dbReference type="Pfam" id="PF00149">
    <property type="entry name" value="Metallophos"/>
    <property type="match status" value="1"/>
</dbReference>
<dbReference type="AlphaFoldDB" id="A0A354AJA5"/>
<dbReference type="Proteomes" id="UP000306393">
    <property type="component" value="Unassembled WGS sequence"/>
</dbReference>
<proteinExistence type="predicted"/>
<organism evidence="2 3">
    <name type="scientific">Erwinia persicina</name>
    <dbReference type="NCBI Taxonomy" id="55211"/>
    <lineage>
        <taxon>Bacteria</taxon>
        <taxon>Pseudomonadati</taxon>
        <taxon>Pseudomonadota</taxon>
        <taxon>Gammaproteobacteria</taxon>
        <taxon>Enterobacterales</taxon>
        <taxon>Erwiniaceae</taxon>
        <taxon>Erwinia</taxon>
    </lineage>
</organism>
<protein>
    <recommendedName>
        <fullName evidence="1">Calcineurin-like phosphoesterase domain-containing protein</fullName>
    </recommendedName>
</protein>
<accession>A0A354AJA5</accession>